<evidence type="ECO:0000313" key="1">
    <source>
        <dbReference type="EMBL" id="KAK3076420.1"/>
    </source>
</evidence>
<protein>
    <submittedName>
        <fullName evidence="1">Uncharacterized protein</fullName>
    </submittedName>
</protein>
<organism evidence="1 2">
    <name type="scientific">Coniosporium uncinatum</name>
    <dbReference type="NCBI Taxonomy" id="93489"/>
    <lineage>
        <taxon>Eukaryota</taxon>
        <taxon>Fungi</taxon>
        <taxon>Dikarya</taxon>
        <taxon>Ascomycota</taxon>
        <taxon>Pezizomycotina</taxon>
        <taxon>Dothideomycetes</taxon>
        <taxon>Dothideomycetes incertae sedis</taxon>
        <taxon>Coniosporium</taxon>
    </lineage>
</organism>
<evidence type="ECO:0000313" key="2">
    <source>
        <dbReference type="Proteomes" id="UP001186974"/>
    </source>
</evidence>
<reference evidence="1" key="1">
    <citation type="submission" date="2024-09" db="EMBL/GenBank/DDBJ databases">
        <title>Black Yeasts Isolated from many extreme environments.</title>
        <authorList>
            <person name="Coleine C."/>
            <person name="Stajich J.E."/>
            <person name="Selbmann L."/>
        </authorList>
    </citation>
    <scope>NUCLEOTIDE SEQUENCE</scope>
    <source>
        <strain evidence="1">CCFEE 5737</strain>
    </source>
</reference>
<comment type="caution">
    <text evidence="1">The sequence shown here is derived from an EMBL/GenBank/DDBJ whole genome shotgun (WGS) entry which is preliminary data.</text>
</comment>
<keyword evidence="2" id="KW-1185">Reference proteome</keyword>
<feature type="non-terminal residue" evidence="1">
    <location>
        <position position="96"/>
    </location>
</feature>
<sequence length="96" mass="10386">MPTWQSGFVLLAALSASTAFASNELATRADDGVTKIHETGRCSMRGNCGKQGFFGSELPCPDNGEAEKPDEVVREKLIAICGDKWTDSDVCCREEQ</sequence>
<accession>A0ACC3DIW1</accession>
<proteinExistence type="predicted"/>
<dbReference type="Proteomes" id="UP001186974">
    <property type="component" value="Unassembled WGS sequence"/>
</dbReference>
<name>A0ACC3DIW1_9PEZI</name>
<gene>
    <name evidence="1" type="ORF">LTS18_013050</name>
</gene>
<dbReference type="EMBL" id="JAWDJW010003992">
    <property type="protein sequence ID" value="KAK3076420.1"/>
    <property type="molecule type" value="Genomic_DNA"/>
</dbReference>